<evidence type="ECO:0000256" key="2">
    <source>
        <dbReference type="ARBA" id="ARBA00010484"/>
    </source>
</evidence>
<keyword evidence="5" id="KW-0129">CBS domain</keyword>
<dbReference type="GO" id="GO:0005886">
    <property type="term" value="C:plasma membrane"/>
    <property type="evidence" value="ECO:0007669"/>
    <property type="project" value="UniProtKB-SubCell"/>
</dbReference>
<dbReference type="GO" id="GO:0010960">
    <property type="term" value="P:magnesium ion homeostasis"/>
    <property type="evidence" value="ECO:0007669"/>
    <property type="project" value="InterPro"/>
</dbReference>
<sequence>MAAAFPVCYPLGRLLDWALRQEISTFYTREKLLETLRAADPYSDLVKEELNIIQGALELRTKVVEEVLTPLGDCFMLRSDAVLDFATVSEILRSGYTRIPVYEGDQRHNIVDILFVKDLAFVDPDDCTPLLTVTRFYNRPLHCVFNDTRLDTVLEEFKKDPDSMHQKWGCQNKHPGNGHAVALWNIHSGSKSQGASTKGFGDARKSLMEASGFYKSAAAISETMRSRIDYWLFSCG</sequence>
<dbReference type="EMBL" id="KE672578">
    <property type="protein sequence ID" value="ERE79226.1"/>
    <property type="molecule type" value="Genomic_DNA"/>
</dbReference>
<evidence type="ECO:0000256" key="3">
    <source>
        <dbReference type="ARBA" id="ARBA00022692"/>
    </source>
</evidence>
<evidence type="ECO:0000256" key="7">
    <source>
        <dbReference type="PROSITE-ProRule" id="PRU01193"/>
    </source>
</evidence>
<evidence type="ECO:0000256" key="6">
    <source>
        <dbReference type="ARBA" id="ARBA00023136"/>
    </source>
</evidence>
<comment type="similarity">
    <text evidence="2 8">Belongs to the ACDP family.</text>
</comment>
<gene>
    <name evidence="10" type="ORF">H671_3g9765</name>
</gene>
<dbReference type="CDD" id="cd04590">
    <property type="entry name" value="CBS_pair_CorC_HlyC_assoc"/>
    <property type="match status" value="1"/>
</dbReference>
<comment type="subcellular location">
    <subcellularLocation>
        <location evidence="8">Cell membrane</location>
        <topology evidence="8">Multi-pass membrane protein</topology>
    </subcellularLocation>
    <subcellularLocation>
        <location evidence="1">Membrane</location>
        <topology evidence="1">Multi-pass membrane protein</topology>
    </subcellularLocation>
</comment>
<accession>A0A061ICV2</accession>
<dbReference type="SUPFAM" id="SSF54631">
    <property type="entry name" value="CBS-domain pair"/>
    <property type="match status" value="1"/>
</dbReference>
<dbReference type="GO" id="GO:0022857">
    <property type="term" value="F:transmembrane transporter activity"/>
    <property type="evidence" value="ECO:0007669"/>
    <property type="project" value="UniProtKB-UniRule"/>
</dbReference>
<dbReference type="PANTHER" id="PTHR12064">
    <property type="entry name" value="METAL TRANSPORTER CNNM"/>
    <property type="match status" value="1"/>
</dbReference>
<keyword evidence="3 7" id="KW-0812">Transmembrane</keyword>
<evidence type="ECO:0000256" key="4">
    <source>
        <dbReference type="ARBA" id="ARBA00022989"/>
    </source>
</evidence>
<evidence type="ECO:0000256" key="5">
    <source>
        <dbReference type="ARBA" id="ARBA00023122"/>
    </source>
</evidence>
<keyword evidence="6 7" id="KW-0472">Membrane</keyword>
<keyword evidence="4 7" id="KW-1133">Transmembrane helix</keyword>
<evidence type="ECO:0000259" key="9">
    <source>
        <dbReference type="PROSITE" id="PS51846"/>
    </source>
</evidence>
<dbReference type="Gene3D" id="3.10.580.10">
    <property type="entry name" value="CBS-domain"/>
    <property type="match status" value="1"/>
</dbReference>
<dbReference type="Proteomes" id="UP000030759">
    <property type="component" value="Unassembled WGS sequence"/>
</dbReference>
<dbReference type="InterPro" id="IPR002550">
    <property type="entry name" value="CNNM"/>
</dbReference>
<evidence type="ECO:0000256" key="8">
    <source>
        <dbReference type="RuleBase" id="RU369091"/>
    </source>
</evidence>
<evidence type="ECO:0000256" key="1">
    <source>
        <dbReference type="ARBA" id="ARBA00004141"/>
    </source>
</evidence>
<dbReference type="PANTHER" id="PTHR12064:SF28">
    <property type="entry name" value="METAL TRANSPORTER CNNM1"/>
    <property type="match status" value="1"/>
</dbReference>
<reference evidence="11" key="1">
    <citation type="journal article" date="2013" name="Nat. Biotechnol.">
        <title>Chinese hamster genome sequenced from sorted chromosomes.</title>
        <authorList>
            <person name="Brinkrolf K."/>
            <person name="Rupp O."/>
            <person name="Laux H."/>
            <person name="Kollin F."/>
            <person name="Ernst W."/>
            <person name="Linke B."/>
            <person name="Kofler R."/>
            <person name="Romand S."/>
            <person name="Hesse F."/>
            <person name="Budach W.E."/>
            <person name="Galosy S."/>
            <person name="Muller D."/>
            <person name="Noll T."/>
            <person name="Wienberg J."/>
            <person name="Jostock T."/>
            <person name="Leonard M."/>
            <person name="Grillari J."/>
            <person name="Tauch A."/>
            <person name="Goesmann A."/>
            <person name="Helk B."/>
            <person name="Mott J.E."/>
            <person name="Puhler A."/>
            <person name="Borth N."/>
        </authorList>
    </citation>
    <scope>NUCLEOTIDE SEQUENCE [LARGE SCALE GENOMIC DNA]</scope>
    <source>
        <strain evidence="11">17A/GY</strain>
    </source>
</reference>
<dbReference type="PROSITE" id="PS51846">
    <property type="entry name" value="CNNM"/>
    <property type="match status" value="1"/>
</dbReference>
<evidence type="ECO:0000313" key="10">
    <source>
        <dbReference type="EMBL" id="ERE79226.1"/>
    </source>
</evidence>
<feature type="domain" description="CNNM transmembrane" evidence="9">
    <location>
        <begin position="1"/>
        <end position="49"/>
    </location>
</feature>
<evidence type="ECO:0000313" key="11">
    <source>
        <dbReference type="Proteomes" id="UP000030759"/>
    </source>
</evidence>
<name>A0A061ICV2_CRIGR</name>
<dbReference type="InterPro" id="IPR044751">
    <property type="entry name" value="Ion_transp-like_CBS"/>
</dbReference>
<proteinExistence type="inferred from homology"/>
<dbReference type="InterPro" id="IPR046342">
    <property type="entry name" value="CBS_dom_sf"/>
</dbReference>
<organism evidence="10 11">
    <name type="scientific">Cricetulus griseus</name>
    <name type="common">Chinese hamster</name>
    <name type="synonym">Cricetulus barabensis griseus</name>
    <dbReference type="NCBI Taxonomy" id="10029"/>
    <lineage>
        <taxon>Eukaryota</taxon>
        <taxon>Metazoa</taxon>
        <taxon>Chordata</taxon>
        <taxon>Craniata</taxon>
        <taxon>Vertebrata</taxon>
        <taxon>Euteleostomi</taxon>
        <taxon>Mammalia</taxon>
        <taxon>Eutheria</taxon>
        <taxon>Euarchontoglires</taxon>
        <taxon>Glires</taxon>
        <taxon>Rodentia</taxon>
        <taxon>Myomorpha</taxon>
        <taxon>Muroidea</taxon>
        <taxon>Cricetidae</taxon>
        <taxon>Cricetinae</taxon>
        <taxon>Cricetulus</taxon>
    </lineage>
</organism>
<protein>
    <recommendedName>
        <fullName evidence="8">Metal transporter</fullName>
    </recommendedName>
</protein>
<dbReference type="InterPro" id="IPR045095">
    <property type="entry name" value="ACDP"/>
</dbReference>
<comment type="function">
    <text evidence="8">Metal transporter.</text>
</comment>
<dbReference type="AlphaFoldDB" id="A0A061ICV2"/>